<evidence type="ECO:0000313" key="1">
    <source>
        <dbReference type="EMBL" id="CAB4549180.1"/>
    </source>
</evidence>
<organism evidence="1">
    <name type="scientific">freshwater metagenome</name>
    <dbReference type="NCBI Taxonomy" id="449393"/>
    <lineage>
        <taxon>unclassified sequences</taxon>
        <taxon>metagenomes</taxon>
        <taxon>ecological metagenomes</taxon>
    </lineage>
</organism>
<name>A0A6J6CCL9_9ZZZZ</name>
<dbReference type="EMBL" id="CAEZSR010000022">
    <property type="protein sequence ID" value="CAB4549180.1"/>
    <property type="molecule type" value="Genomic_DNA"/>
</dbReference>
<sequence>MSATLAALAALATLATPVTHAHPSLEVPR</sequence>
<proteinExistence type="predicted"/>
<reference evidence="1" key="1">
    <citation type="submission" date="2020-05" db="EMBL/GenBank/DDBJ databases">
        <authorList>
            <person name="Chiriac C."/>
            <person name="Salcher M."/>
            <person name="Ghai R."/>
            <person name="Kavagutti S V."/>
        </authorList>
    </citation>
    <scope>NUCLEOTIDE SEQUENCE</scope>
</reference>
<protein>
    <submittedName>
        <fullName evidence="1">Unannotated protein</fullName>
    </submittedName>
</protein>
<gene>
    <name evidence="1" type="ORF">UFOPK1493_00917</name>
</gene>
<accession>A0A6J6CCL9</accession>
<dbReference type="AlphaFoldDB" id="A0A6J6CCL9"/>